<reference evidence="1" key="1">
    <citation type="submission" date="2014-12" db="EMBL/GenBank/DDBJ databases">
        <title>Insight into the proteome of Arion vulgaris.</title>
        <authorList>
            <person name="Aradska J."/>
            <person name="Bulat T."/>
            <person name="Smidak R."/>
            <person name="Sarate P."/>
            <person name="Gangsoo J."/>
            <person name="Sialana F."/>
            <person name="Bilban M."/>
            <person name="Lubec G."/>
        </authorList>
    </citation>
    <scope>NUCLEOTIDE SEQUENCE</scope>
    <source>
        <tissue evidence="1">Skin</tissue>
    </source>
</reference>
<sequence length="62" mass="7420">DIVNVMSRRELVSMITKTQRMMSPRRKHNRHRNCIFSYDLIAEESSLQIHNSFQPSTHLHKI</sequence>
<gene>
    <name evidence="1" type="primary">ORF45477</name>
    <name evidence="2" type="synonym">ORF45484</name>
</gene>
<proteinExistence type="predicted"/>
<accession>A0A0B6Z4C2</accession>
<organism evidence="1">
    <name type="scientific">Arion vulgaris</name>
    <dbReference type="NCBI Taxonomy" id="1028688"/>
    <lineage>
        <taxon>Eukaryota</taxon>
        <taxon>Metazoa</taxon>
        <taxon>Spiralia</taxon>
        <taxon>Lophotrochozoa</taxon>
        <taxon>Mollusca</taxon>
        <taxon>Gastropoda</taxon>
        <taxon>Heterobranchia</taxon>
        <taxon>Euthyneura</taxon>
        <taxon>Panpulmonata</taxon>
        <taxon>Eupulmonata</taxon>
        <taxon>Stylommatophora</taxon>
        <taxon>Helicina</taxon>
        <taxon>Arionoidea</taxon>
        <taxon>Arionidae</taxon>
        <taxon>Arion</taxon>
    </lineage>
</organism>
<name>A0A0B6Z4C2_9EUPU</name>
<dbReference type="EMBL" id="HACG01015685">
    <property type="protein sequence ID" value="CEK62550.1"/>
    <property type="molecule type" value="Transcribed_RNA"/>
</dbReference>
<feature type="non-terminal residue" evidence="1">
    <location>
        <position position="1"/>
    </location>
</feature>
<dbReference type="AlphaFoldDB" id="A0A0B6Z4C2"/>
<protein>
    <submittedName>
        <fullName evidence="1">Uncharacterized protein</fullName>
    </submittedName>
</protein>
<evidence type="ECO:0000313" key="2">
    <source>
        <dbReference type="EMBL" id="CEK62551.1"/>
    </source>
</evidence>
<evidence type="ECO:0000313" key="1">
    <source>
        <dbReference type="EMBL" id="CEK62550.1"/>
    </source>
</evidence>
<dbReference type="EMBL" id="HACG01015686">
    <property type="protein sequence ID" value="CEK62551.1"/>
    <property type="molecule type" value="Transcribed_RNA"/>
</dbReference>